<accession>S4P480</accession>
<protein>
    <submittedName>
        <fullName evidence="2">Uncharacterized protein</fullName>
    </submittedName>
</protein>
<dbReference type="AlphaFoldDB" id="S4P480"/>
<dbReference type="EMBL" id="GAIX01009172">
    <property type="protein sequence ID" value="JAA83388.1"/>
    <property type="molecule type" value="Transcribed_RNA"/>
</dbReference>
<name>S4P480_9NEOP</name>
<feature type="non-terminal residue" evidence="2">
    <location>
        <position position="1"/>
    </location>
</feature>
<feature type="compositionally biased region" description="Low complexity" evidence="1">
    <location>
        <begin position="11"/>
        <end position="22"/>
    </location>
</feature>
<organism evidence="2">
    <name type="scientific">Pararge aegeria</name>
    <name type="common">speckled wood butterfly</name>
    <dbReference type="NCBI Taxonomy" id="116150"/>
    <lineage>
        <taxon>Eukaryota</taxon>
        <taxon>Metazoa</taxon>
        <taxon>Ecdysozoa</taxon>
        <taxon>Arthropoda</taxon>
        <taxon>Hexapoda</taxon>
        <taxon>Insecta</taxon>
        <taxon>Pterygota</taxon>
        <taxon>Neoptera</taxon>
        <taxon>Endopterygota</taxon>
        <taxon>Lepidoptera</taxon>
        <taxon>Glossata</taxon>
        <taxon>Ditrysia</taxon>
        <taxon>Papilionoidea</taxon>
        <taxon>Nymphalidae</taxon>
        <taxon>Satyrinae</taxon>
        <taxon>Satyrini</taxon>
        <taxon>Parargina</taxon>
        <taxon>Pararge</taxon>
    </lineage>
</organism>
<reference evidence="2" key="2">
    <citation type="submission" date="2013-05" db="EMBL/GenBank/DDBJ databases">
        <authorList>
            <person name="Carter J.-M."/>
            <person name="Baker S.C."/>
            <person name="Pink R."/>
            <person name="Carter D.R.F."/>
            <person name="Collins A."/>
            <person name="Tomlin J."/>
            <person name="Gibbs M."/>
            <person name="Breuker C.J."/>
        </authorList>
    </citation>
    <scope>NUCLEOTIDE SEQUENCE</scope>
    <source>
        <tissue evidence="2">Ovary</tissue>
    </source>
</reference>
<sequence>VGRSTGRCRSAAAAHTLAARGPLPRRARPRAAAQTAPQRQRRVGAQTLVIMRSARCGPLARSLVLSFLFRNAKRRRRA</sequence>
<proteinExistence type="predicted"/>
<evidence type="ECO:0000256" key="1">
    <source>
        <dbReference type="SAM" id="MobiDB-lite"/>
    </source>
</evidence>
<reference evidence="2" key="1">
    <citation type="journal article" date="2013" name="BMC Genomics">
        <title>Unscrambling butterfly oogenesis.</title>
        <authorList>
            <person name="Carter J.M."/>
            <person name="Baker S.C."/>
            <person name="Pink R."/>
            <person name="Carter D.R."/>
            <person name="Collins A."/>
            <person name="Tomlin J."/>
            <person name="Gibbs M."/>
            <person name="Breuker C.J."/>
        </authorList>
    </citation>
    <scope>NUCLEOTIDE SEQUENCE</scope>
    <source>
        <tissue evidence="2">Ovary</tissue>
    </source>
</reference>
<feature type="non-terminal residue" evidence="2">
    <location>
        <position position="78"/>
    </location>
</feature>
<feature type="region of interest" description="Disordered" evidence="1">
    <location>
        <begin position="1"/>
        <end position="42"/>
    </location>
</feature>
<evidence type="ECO:0000313" key="2">
    <source>
        <dbReference type="EMBL" id="JAA83388.1"/>
    </source>
</evidence>